<dbReference type="AlphaFoldDB" id="A0A833PFI2"/>
<gene>
    <name evidence="1" type="ORF">GAK29_00074</name>
</gene>
<sequence>MLKPKISFKMKKWTCKHCGLLKEVSKWRIKVGESVFFNISYMNKNYENLNKTITGIVIGRQNKFLTVLDQNSNQTYFIDQNEVHLTNSPALFLYNMYGSCLCKHNNN</sequence>
<evidence type="ECO:0000313" key="1">
    <source>
        <dbReference type="EMBL" id="KAF1028439.1"/>
    </source>
</evidence>
<comment type="caution">
    <text evidence="1">The sequence shown here is derived from an EMBL/GenBank/DDBJ whole genome shotgun (WGS) entry which is preliminary data.</text>
</comment>
<name>A0A833PFI2_ACIBZ</name>
<protein>
    <submittedName>
        <fullName evidence="1">Uncharacterized protein</fullName>
    </submittedName>
</protein>
<accession>A0A833PFI2</accession>
<organism evidence="1 2">
    <name type="scientific">Acinetobacter bereziniae</name>
    <name type="common">Acinetobacter genomosp. 10</name>
    <dbReference type="NCBI Taxonomy" id="106648"/>
    <lineage>
        <taxon>Bacteria</taxon>
        <taxon>Pseudomonadati</taxon>
        <taxon>Pseudomonadota</taxon>
        <taxon>Gammaproteobacteria</taxon>
        <taxon>Moraxellales</taxon>
        <taxon>Moraxellaceae</taxon>
        <taxon>Acinetobacter</taxon>
    </lineage>
</organism>
<dbReference type="EMBL" id="WNDP01000001">
    <property type="protein sequence ID" value="KAF1028439.1"/>
    <property type="molecule type" value="Genomic_DNA"/>
</dbReference>
<evidence type="ECO:0000313" key="2">
    <source>
        <dbReference type="Proteomes" id="UP000490535"/>
    </source>
</evidence>
<proteinExistence type="predicted"/>
<dbReference type="Proteomes" id="UP000490535">
    <property type="component" value="Unassembled WGS sequence"/>
</dbReference>
<reference evidence="2" key="1">
    <citation type="journal article" date="2020" name="MBio">
        <title>Horizontal gene transfer to a defensive symbiont with a reduced genome amongst a multipartite beetle microbiome.</title>
        <authorList>
            <person name="Waterworth S.C."/>
            <person name="Florez L.V."/>
            <person name="Rees E.R."/>
            <person name="Hertweck C."/>
            <person name="Kaltenpoth M."/>
            <person name="Kwan J.C."/>
        </authorList>
    </citation>
    <scope>NUCLEOTIDE SEQUENCE [LARGE SCALE GENOMIC DNA]</scope>
</reference>